<name>A0A917JW50_9GAMM</name>
<reference evidence="2" key="1">
    <citation type="journal article" date="2014" name="Int. J. Syst. Evol. Microbiol.">
        <title>Complete genome sequence of Corynebacterium casei LMG S-19264T (=DSM 44701T), isolated from a smear-ripened cheese.</title>
        <authorList>
            <consortium name="US DOE Joint Genome Institute (JGI-PGF)"/>
            <person name="Walter F."/>
            <person name="Albersmeier A."/>
            <person name="Kalinowski J."/>
            <person name="Ruckert C."/>
        </authorList>
    </citation>
    <scope>NUCLEOTIDE SEQUENCE</scope>
    <source>
        <strain evidence="2">JCM 30804</strain>
    </source>
</reference>
<sequence length="173" mass="19839">MKYSAKLIILIYSLSFSVLGQNQMTASDVTGFFLNEMKNKEYFNASEYVSQEELSWLKNSTIPLLKNDEFLDSFELDKLSDQGISDLTESEIFALWSMLVWERRDKSFGSFQPANVLGEVSESEKVSHVVVRDIVNPIYEAVVYTLVNENGSWKIKLPRIIRGTVTIYQRVST</sequence>
<reference evidence="2" key="2">
    <citation type="submission" date="2020-09" db="EMBL/GenBank/DDBJ databases">
        <authorList>
            <person name="Sun Q."/>
            <person name="Ohkuma M."/>
        </authorList>
    </citation>
    <scope>NUCLEOTIDE SEQUENCE</scope>
    <source>
        <strain evidence="2">JCM 30804</strain>
    </source>
</reference>
<proteinExistence type="predicted"/>
<organism evidence="2 3">
    <name type="scientific">Shewanella gelidii</name>
    <dbReference type="NCBI Taxonomy" id="1642821"/>
    <lineage>
        <taxon>Bacteria</taxon>
        <taxon>Pseudomonadati</taxon>
        <taxon>Pseudomonadota</taxon>
        <taxon>Gammaproteobacteria</taxon>
        <taxon>Alteromonadales</taxon>
        <taxon>Shewanellaceae</taxon>
        <taxon>Shewanella</taxon>
    </lineage>
</organism>
<feature type="signal peptide" evidence="1">
    <location>
        <begin position="1"/>
        <end position="20"/>
    </location>
</feature>
<dbReference type="AlphaFoldDB" id="A0A917JW50"/>
<protein>
    <recommendedName>
        <fullName evidence="4">DUF3828 domain-containing protein</fullName>
    </recommendedName>
</protein>
<accession>A0A917JW50</accession>
<dbReference type="RefSeq" id="WP_188920956.1">
    <property type="nucleotide sequence ID" value="NZ_BMPZ01000006.1"/>
</dbReference>
<evidence type="ECO:0000313" key="3">
    <source>
        <dbReference type="Proteomes" id="UP000613743"/>
    </source>
</evidence>
<keyword evidence="1" id="KW-0732">Signal</keyword>
<evidence type="ECO:0000256" key="1">
    <source>
        <dbReference type="SAM" id="SignalP"/>
    </source>
</evidence>
<dbReference type="EMBL" id="BMPZ01000006">
    <property type="protein sequence ID" value="GGI84665.1"/>
    <property type="molecule type" value="Genomic_DNA"/>
</dbReference>
<keyword evidence="3" id="KW-1185">Reference proteome</keyword>
<feature type="chain" id="PRO_5037112783" description="DUF3828 domain-containing protein" evidence="1">
    <location>
        <begin position="21"/>
        <end position="173"/>
    </location>
</feature>
<dbReference type="Proteomes" id="UP000613743">
    <property type="component" value="Unassembled WGS sequence"/>
</dbReference>
<evidence type="ECO:0008006" key="4">
    <source>
        <dbReference type="Google" id="ProtNLM"/>
    </source>
</evidence>
<gene>
    <name evidence="2" type="ORF">GCM10009332_22490</name>
</gene>
<comment type="caution">
    <text evidence="2">The sequence shown here is derived from an EMBL/GenBank/DDBJ whole genome shotgun (WGS) entry which is preliminary data.</text>
</comment>
<evidence type="ECO:0000313" key="2">
    <source>
        <dbReference type="EMBL" id="GGI84665.1"/>
    </source>
</evidence>